<feature type="region of interest" description="Disordered" evidence="1">
    <location>
        <begin position="90"/>
        <end position="109"/>
    </location>
</feature>
<dbReference type="Proteomes" id="UP000000763">
    <property type="component" value="Chromosome 6"/>
</dbReference>
<proteinExistence type="predicted"/>
<name>Q656K2_ORYSJ</name>
<dbReference type="EMBL" id="AP003527">
    <property type="protein sequence ID" value="BAD45265.1"/>
    <property type="molecule type" value="Genomic_DNA"/>
</dbReference>
<protein>
    <submittedName>
        <fullName evidence="2">Uncharacterized protein</fullName>
    </submittedName>
</protein>
<reference evidence="3" key="1">
    <citation type="journal article" date="2005" name="Nature">
        <title>The map-based sequence of the rice genome.</title>
        <authorList>
            <consortium name="International rice genome sequencing project (IRGSP)"/>
            <person name="Matsumoto T."/>
            <person name="Wu J."/>
            <person name="Kanamori H."/>
            <person name="Katayose Y."/>
            <person name="Fujisawa M."/>
            <person name="Namiki N."/>
            <person name="Mizuno H."/>
            <person name="Yamamoto K."/>
            <person name="Antonio B.A."/>
            <person name="Baba T."/>
            <person name="Sakata K."/>
            <person name="Nagamura Y."/>
            <person name="Aoki H."/>
            <person name="Arikawa K."/>
            <person name="Arita K."/>
            <person name="Bito T."/>
            <person name="Chiden Y."/>
            <person name="Fujitsuka N."/>
            <person name="Fukunaka R."/>
            <person name="Hamada M."/>
            <person name="Harada C."/>
            <person name="Hayashi A."/>
            <person name="Hijishita S."/>
            <person name="Honda M."/>
            <person name="Hosokawa S."/>
            <person name="Ichikawa Y."/>
            <person name="Idonuma A."/>
            <person name="Iijima M."/>
            <person name="Ikeda M."/>
            <person name="Ikeno M."/>
            <person name="Ito K."/>
            <person name="Ito S."/>
            <person name="Ito T."/>
            <person name="Ito Y."/>
            <person name="Ito Y."/>
            <person name="Iwabuchi A."/>
            <person name="Kamiya K."/>
            <person name="Karasawa W."/>
            <person name="Kurita K."/>
            <person name="Katagiri S."/>
            <person name="Kikuta A."/>
            <person name="Kobayashi H."/>
            <person name="Kobayashi N."/>
            <person name="Machita K."/>
            <person name="Maehara T."/>
            <person name="Masukawa M."/>
            <person name="Mizubayashi T."/>
            <person name="Mukai Y."/>
            <person name="Nagasaki H."/>
            <person name="Nagata Y."/>
            <person name="Naito S."/>
            <person name="Nakashima M."/>
            <person name="Nakama Y."/>
            <person name="Nakamichi Y."/>
            <person name="Nakamura M."/>
            <person name="Meguro A."/>
            <person name="Negishi M."/>
            <person name="Ohta I."/>
            <person name="Ohta T."/>
            <person name="Okamoto M."/>
            <person name="Ono N."/>
            <person name="Saji S."/>
            <person name="Sakaguchi M."/>
            <person name="Sakai K."/>
            <person name="Shibata M."/>
            <person name="Shimokawa T."/>
            <person name="Song J."/>
            <person name="Takazaki Y."/>
            <person name="Terasawa K."/>
            <person name="Tsugane M."/>
            <person name="Tsuji K."/>
            <person name="Ueda S."/>
            <person name="Waki K."/>
            <person name="Yamagata H."/>
            <person name="Yamamoto M."/>
            <person name="Yamamoto S."/>
            <person name="Yamane H."/>
            <person name="Yoshiki S."/>
            <person name="Yoshihara R."/>
            <person name="Yukawa K."/>
            <person name="Zhong H."/>
            <person name="Yano M."/>
            <person name="Yuan Q."/>
            <person name="Ouyang S."/>
            <person name="Liu J."/>
            <person name="Jones K.M."/>
            <person name="Gansberger K."/>
            <person name="Moffat K."/>
            <person name="Hill J."/>
            <person name="Bera J."/>
            <person name="Fadrosh D."/>
            <person name="Jin S."/>
            <person name="Johri S."/>
            <person name="Kim M."/>
            <person name="Overton L."/>
            <person name="Reardon M."/>
            <person name="Tsitrin T."/>
            <person name="Vuong H."/>
            <person name="Weaver B."/>
            <person name="Ciecko A."/>
            <person name="Tallon L."/>
            <person name="Jackson J."/>
            <person name="Pai G."/>
            <person name="Aken S.V."/>
            <person name="Utterback T."/>
            <person name="Reidmuller S."/>
            <person name="Feldblyum T."/>
            <person name="Hsiao J."/>
            <person name="Zismann V."/>
            <person name="Iobst S."/>
            <person name="de Vazeille A.R."/>
            <person name="Buell C.R."/>
            <person name="Ying K."/>
            <person name="Li Y."/>
            <person name="Lu T."/>
            <person name="Huang Y."/>
            <person name="Zhao Q."/>
            <person name="Feng Q."/>
            <person name="Zhang L."/>
            <person name="Zhu J."/>
            <person name="Weng Q."/>
            <person name="Mu J."/>
            <person name="Lu Y."/>
            <person name="Fan D."/>
            <person name="Liu Y."/>
            <person name="Guan J."/>
            <person name="Zhang Y."/>
            <person name="Yu S."/>
            <person name="Liu X."/>
            <person name="Zhang Y."/>
            <person name="Hong G."/>
            <person name="Han B."/>
            <person name="Choisne N."/>
            <person name="Demange N."/>
            <person name="Orjeda G."/>
            <person name="Samain S."/>
            <person name="Cattolico L."/>
            <person name="Pelletier E."/>
            <person name="Couloux A."/>
            <person name="Segurens B."/>
            <person name="Wincker P."/>
            <person name="D'Hont A."/>
            <person name="Scarpelli C."/>
            <person name="Weissenbach J."/>
            <person name="Salanoubat M."/>
            <person name="Quetier F."/>
            <person name="Yu Y."/>
            <person name="Kim H.R."/>
            <person name="Rambo T."/>
            <person name="Currie J."/>
            <person name="Collura K."/>
            <person name="Luo M."/>
            <person name="Yang T."/>
            <person name="Ammiraju J.S.S."/>
            <person name="Engler F."/>
            <person name="Soderlund C."/>
            <person name="Wing R.A."/>
            <person name="Palmer L.E."/>
            <person name="de la Bastide M."/>
            <person name="Spiegel L."/>
            <person name="Nascimento L."/>
            <person name="Zutavern T."/>
            <person name="O'Shaughnessy A."/>
            <person name="Dike S."/>
            <person name="Dedhia N."/>
            <person name="Preston R."/>
            <person name="Balija V."/>
            <person name="McCombie W.R."/>
            <person name="Chow T."/>
            <person name="Chen H."/>
            <person name="Chung M."/>
            <person name="Chen C."/>
            <person name="Shaw J."/>
            <person name="Wu H."/>
            <person name="Hsiao K."/>
            <person name="Chao Y."/>
            <person name="Chu M."/>
            <person name="Cheng C."/>
            <person name="Hour A."/>
            <person name="Lee P."/>
            <person name="Lin S."/>
            <person name="Lin Y."/>
            <person name="Liou J."/>
            <person name="Liu S."/>
            <person name="Hsing Y."/>
            <person name="Raghuvanshi S."/>
            <person name="Mohanty A."/>
            <person name="Bharti A.K."/>
            <person name="Gaur A."/>
            <person name="Gupta V."/>
            <person name="Kumar D."/>
            <person name="Ravi V."/>
            <person name="Vij S."/>
            <person name="Kapur A."/>
            <person name="Khurana P."/>
            <person name="Khurana P."/>
            <person name="Khurana J.P."/>
            <person name="Tyagi A.K."/>
            <person name="Gaikwad K."/>
            <person name="Singh A."/>
            <person name="Dalal V."/>
            <person name="Srivastava S."/>
            <person name="Dixit A."/>
            <person name="Pal A.K."/>
            <person name="Ghazi I.A."/>
            <person name="Yadav M."/>
            <person name="Pandit A."/>
            <person name="Bhargava A."/>
            <person name="Sureshbabu K."/>
            <person name="Batra K."/>
            <person name="Sharma T.R."/>
            <person name="Mohapatra T."/>
            <person name="Singh N.K."/>
            <person name="Messing J."/>
            <person name="Nelson A.B."/>
            <person name="Fuks G."/>
            <person name="Kavchok S."/>
            <person name="Keizer G."/>
            <person name="Linton E."/>
            <person name="Llaca V."/>
            <person name="Song R."/>
            <person name="Tanyolac B."/>
            <person name="Young S."/>
            <person name="Ho-Il K."/>
            <person name="Hahn J.H."/>
            <person name="Sangsakoo G."/>
            <person name="Vanavichit A."/>
            <person name="de Mattos Luiz.A.T."/>
            <person name="Zimmer P.D."/>
            <person name="Malone G."/>
            <person name="Dellagostin O."/>
            <person name="de Oliveira A.C."/>
            <person name="Bevan M."/>
            <person name="Bancroft I."/>
            <person name="Minx P."/>
            <person name="Cordum H."/>
            <person name="Wilson R."/>
            <person name="Cheng Z."/>
            <person name="Jin W."/>
            <person name="Jiang J."/>
            <person name="Leong S.A."/>
            <person name="Iwama H."/>
            <person name="Gojobori T."/>
            <person name="Itoh T."/>
            <person name="Niimura Y."/>
            <person name="Fujii Y."/>
            <person name="Habara T."/>
            <person name="Sakai H."/>
            <person name="Sato Y."/>
            <person name="Wilson G."/>
            <person name="Kumar K."/>
            <person name="McCouch S."/>
            <person name="Juretic N."/>
            <person name="Hoen D."/>
            <person name="Wright S."/>
            <person name="Bruskiewich R."/>
            <person name="Bureau T."/>
            <person name="Miyao A."/>
            <person name="Hirochika H."/>
            <person name="Nishikawa T."/>
            <person name="Kadowaki K."/>
            <person name="Sugiura M."/>
            <person name="Burr B."/>
            <person name="Sasaki T."/>
        </authorList>
    </citation>
    <scope>NUCLEOTIDE SEQUENCE [LARGE SCALE GENOMIC DNA]</scope>
    <source>
        <strain evidence="3">cv. Nipponbare</strain>
    </source>
</reference>
<evidence type="ECO:0000313" key="2">
    <source>
        <dbReference type="EMBL" id="BAD45265.1"/>
    </source>
</evidence>
<dbReference type="AlphaFoldDB" id="Q656K2"/>
<gene>
    <name evidence="2" type="primary">P0564B04.6</name>
</gene>
<evidence type="ECO:0000313" key="3">
    <source>
        <dbReference type="Proteomes" id="UP000000763"/>
    </source>
</evidence>
<accession>Q656K2</accession>
<organism evidence="2 3">
    <name type="scientific">Oryza sativa subsp. japonica</name>
    <name type="common">Rice</name>
    <dbReference type="NCBI Taxonomy" id="39947"/>
    <lineage>
        <taxon>Eukaryota</taxon>
        <taxon>Viridiplantae</taxon>
        <taxon>Streptophyta</taxon>
        <taxon>Embryophyta</taxon>
        <taxon>Tracheophyta</taxon>
        <taxon>Spermatophyta</taxon>
        <taxon>Magnoliopsida</taxon>
        <taxon>Liliopsida</taxon>
        <taxon>Poales</taxon>
        <taxon>Poaceae</taxon>
        <taxon>BOP clade</taxon>
        <taxon>Oryzoideae</taxon>
        <taxon>Oryzeae</taxon>
        <taxon>Oryzinae</taxon>
        <taxon>Oryza</taxon>
        <taxon>Oryza sativa</taxon>
    </lineage>
</organism>
<feature type="compositionally biased region" description="Basic residues" evidence="1">
    <location>
        <begin position="90"/>
        <end position="100"/>
    </location>
</feature>
<reference evidence="3" key="2">
    <citation type="journal article" date="2008" name="Nucleic Acids Res.">
        <title>The rice annotation project database (RAP-DB): 2008 update.</title>
        <authorList>
            <consortium name="The rice annotation project (RAP)"/>
        </authorList>
    </citation>
    <scope>GENOME REANNOTATION</scope>
    <source>
        <strain evidence="3">cv. Nipponbare</strain>
    </source>
</reference>
<evidence type="ECO:0000256" key="1">
    <source>
        <dbReference type="SAM" id="MobiDB-lite"/>
    </source>
</evidence>
<sequence length="109" mass="11707">MLAWSTPTTAPTPRTCTGLVCSCRNLGRVLRHIREGVARHASMVDLNKARGLSAAAATSTRHSTTSARAPHAMIRTNGMLASSAVRHFMLRHGRQRRPPKHGLGEASGT</sequence>